<dbReference type="EMBL" id="JAKILB010000005">
    <property type="protein sequence ID" value="MCL1138665.1"/>
    <property type="molecule type" value="Genomic_DNA"/>
</dbReference>
<feature type="transmembrane region" description="Helical" evidence="1">
    <location>
        <begin position="6"/>
        <end position="25"/>
    </location>
</feature>
<comment type="caution">
    <text evidence="2">The sequence shown here is derived from an EMBL/GenBank/DDBJ whole genome shotgun (WGS) entry which is preliminary data.</text>
</comment>
<reference evidence="2" key="1">
    <citation type="submission" date="2022-01" db="EMBL/GenBank/DDBJ databases">
        <title>Whole genome-based taxonomy of the Shewanellaceae.</title>
        <authorList>
            <person name="Martin-Rodriguez A.J."/>
        </authorList>
    </citation>
    <scope>NUCLEOTIDE SEQUENCE</scope>
    <source>
        <strain evidence="2">KCTC 23973</strain>
    </source>
</reference>
<keyword evidence="3" id="KW-1185">Reference proteome</keyword>
<evidence type="ECO:0000256" key="1">
    <source>
        <dbReference type="SAM" id="Phobius"/>
    </source>
</evidence>
<feature type="transmembrane region" description="Helical" evidence="1">
    <location>
        <begin position="37"/>
        <end position="61"/>
    </location>
</feature>
<evidence type="ECO:0000313" key="2">
    <source>
        <dbReference type="EMBL" id="MCL1138665.1"/>
    </source>
</evidence>
<keyword evidence="1" id="KW-0472">Membrane</keyword>
<proteinExistence type="predicted"/>
<dbReference type="RefSeq" id="WP_248949728.1">
    <property type="nucleotide sequence ID" value="NZ_JAKILB010000005.1"/>
</dbReference>
<protein>
    <submittedName>
        <fullName evidence="2">Uncharacterized protein</fullName>
    </submittedName>
</protein>
<sequence>MIIVAVAYFLMLLVYFCVMYLKGNIGFSEDSQQWANLGSYIGGFFTPIAAILSGYFVYISFSANAHQQKLMLIRETLTRLDGQLESRLNAPFYNKQLGEAYFGRPLREVIISISNEEVEATNDVKQAILALLHTIAILTNSVRYYINLVSEVPSDRDDTAWMADLEQGYWIQKYSPISHRMKSIVGDTAFEGKASKEEVRSFNYVFGGKCYL</sequence>
<name>A0A9X2CHN2_9GAMM</name>
<dbReference type="AlphaFoldDB" id="A0A9X2CHN2"/>
<evidence type="ECO:0000313" key="3">
    <source>
        <dbReference type="Proteomes" id="UP001139293"/>
    </source>
</evidence>
<dbReference type="Proteomes" id="UP001139293">
    <property type="component" value="Unassembled WGS sequence"/>
</dbReference>
<keyword evidence="1" id="KW-1133">Transmembrane helix</keyword>
<keyword evidence="1" id="KW-0812">Transmembrane</keyword>
<organism evidence="2 3">
    <name type="scientific">Shewanella pneumatophori</name>
    <dbReference type="NCBI Taxonomy" id="314092"/>
    <lineage>
        <taxon>Bacteria</taxon>
        <taxon>Pseudomonadati</taxon>
        <taxon>Pseudomonadota</taxon>
        <taxon>Gammaproteobacteria</taxon>
        <taxon>Alteromonadales</taxon>
        <taxon>Shewanellaceae</taxon>
        <taxon>Shewanella</taxon>
    </lineage>
</organism>
<accession>A0A9X2CHN2</accession>
<gene>
    <name evidence="2" type="ORF">L2740_08930</name>
</gene>